<accession>A0A1C7M090</accession>
<proteinExistence type="predicted"/>
<evidence type="ECO:0000313" key="2">
    <source>
        <dbReference type="EMBL" id="OBZ69719.1"/>
    </source>
</evidence>
<evidence type="ECO:0000313" key="3">
    <source>
        <dbReference type="Proteomes" id="UP000092993"/>
    </source>
</evidence>
<dbReference type="EMBL" id="LUGG01000015">
    <property type="protein sequence ID" value="OBZ69719.1"/>
    <property type="molecule type" value="Genomic_DNA"/>
</dbReference>
<protein>
    <submittedName>
        <fullName evidence="2">Uncharacterized protein</fullName>
    </submittedName>
</protein>
<comment type="caution">
    <text evidence="2">The sequence shown here is derived from an EMBL/GenBank/DDBJ whole genome shotgun (WGS) entry which is preliminary data.</text>
</comment>
<evidence type="ECO:0000256" key="1">
    <source>
        <dbReference type="SAM" id="MobiDB-lite"/>
    </source>
</evidence>
<feature type="compositionally biased region" description="Basic and acidic residues" evidence="1">
    <location>
        <begin position="64"/>
        <end position="79"/>
    </location>
</feature>
<keyword evidence="3" id="KW-1185">Reference proteome</keyword>
<dbReference type="AlphaFoldDB" id="A0A1C7M090"/>
<sequence>MYLKHSSRWDPLPYSARLEPAFFSSSHLCNGLRRAQRRTDGGGWPSARRHPRFSMQDCAVRVQNPDDRTRGGDPQHPERSSIPPQMFTHTVSQVNTTISDYNNDRGQNVALWLDGDYALRYAGIDRRLRGVERMVPQPNLATPNAHVTPSAECQSSMEAGGATVAAYGLNGRVEEGEIYGIMVPAIQDATANHNGFIELWYPDPNNPNGPPQLRAVLDLFSRSDLRRFLGTRFQWQWGGSPM</sequence>
<reference evidence="2 3" key="1">
    <citation type="submission" date="2016-03" db="EMBL/GenBank/DDBJ databases">
        <title>Whole genome sequencing of Grifola frondosa 9006-11.</title>
        <authorList>
            <person name="Min B."/>
            <person name="Park H."/>
            <person name="Kim J.-G."/>
            <person name="Cho H."/>
            <person name="Oh Y.-L."/>
            <person name="Kong W.-S."/>
            <person name="Choi I.-G."/>
        </authorList>
    </citation>
    <scope>NUCLEOTIDE SEQUENCE [LARGE SCALE GENOMIC DNA]</scope>
    <source>
        <strain evidence="2 3">9006-11</strain>
    </source>
</reference>
<name>A0A1C7M090_GRIFR</name>
<dbReference type="Proteomes" id="UP000092993">
    <property type="component" value="Unassembled WGS sequence"/>
</dbReference>
<feature type="region of interest" description="Disordered" evidence="1">
    <location>
        <begin position="34"/>
        <end position="84"/>
    </location>
</feature>
<organism evidence="2 3">
    <name type="scientific">Grifola frondosa</name>
    <name type="common">Maitake</name>
    <name type="synonym">Polyporus frondosus</name>
    <dbReference type="NCBI Taxonomy" id="5627"/>
    <lineage>
        <taxon>Eukaryota</taxon>
        <taxon>Fungi</taxon>
        <taxon>Dikarya</taxon>
        <taxon>Basidiomycota</taxon>
        <taxon>Agaricomycotina</taxon>
        <taxon>Agaricomycetes</taxon>
        <taxon>Polyporales</taxon>
        <taxon>Grifolaceae</taxon>
        <taxon>Grifola</taxon>
    </lineage>
</organism>
<dbReference type="OrthoDB" id="5429831at2759"/>
<gene>
    <name evidence="2" type="ORF">A0H81_10079</name>
</gene>